<reference evidence="1" key="1">
    <citation type="submission" date="2022-01" db="EMBL/GenBank/DDBJ databases">
        <authorList>
            <person name="Criscuolo A."/>
        </authorList>
    </citation>
    <scope>NUCLEOTIDE SEQUENCE</scope>
    <source>
        <strain evidence="1">CIP111893</strain>
    </source>
</reference>
<dbReference type="EMBL" id="CAKMMF010000015">
    <property type="protein sequence ID" value="CAH1208857.1"/>
    <property type="molecule type" value="Genomic_DNA"/>
</dbReference>
<evidence type="ECO:0000313" key="2">
    <source>
        <dbReference type="Proteomes" id="UP000838686"/>
    </source>
</evidence>
<organism evidence="1 2">
    <name type="scientific">Paenibacillus plantiphilus</name>
    <dbReference type="NCBI Taxonomy" id="2905650"/>
    <lineage>
        <taxon>Bacteria</taxon>
        <taxon>Bacillati</taxon>
        <taxon>Bacillota</taxon>
        <taxon>Bacilli</taxon>
        <taxon>Bacillales</taxon>
        <taxon>Paenibacillaceae</taxon>
        <taxon>Paenibacillus</taxon>
    </lineage>
</organism>
<dbReference type="Proteomes" id="UP000838686">
    <property type="component" value="Unassembled WGS sequence"/>
</dbReference>
<proteinExistence type="predicted"/>
<dbReference type="RefSeq" id="WP_236343284.1">
    <property type="nucleotide sequence ID" value="NZ_CAKMMF010000015.1"/>
</dbReference>
<gene>
    <name evidence="1" type="ORF">PAECIP111893_02919</name>
</gene>
<accession>A0ABM9CAU5</accession>
<keyword evidence="2" id="KW-1185">Reference proteome</keyword>
<sequence length="273" mass="30528">MSANHSVDGIIDYKWSGSMNMYVDEPHIEVVAEVIVGQYGGNSSAGANKNEDAALVWVHQDRSWEFVMLLDAHHSSQSADYMLQMLESRRTAIIHLLNSPAANVFQALHDDLLAFFTSEAFLSGCRELTGETSCMLCVRRGAYLWWFNVGDCLVHLLHPELMRFGQTALNQRSFYEWVGNVNTFDKSVPGYSTGVRELREGRHVVLLTTDGILELENGLQEHYGKLYERELASAVHELLTSAHQHGIKDSATMIAWSVAAADHTHMPSYPSDG</sequence>
<dbReference type="Gene3D" id="3.60.40.10">
    <property type="entry name" value="PPM-type phosphatase domain"/>
    <property type="match status" value="1"/>
</dbReference>
<dbReference type="InterPro" id="IPR036457">
    <property type="entry name" value="PPM-type-like_dom_sf"/>
</dbReference>
<evidence type="ECO:0008006" key="3">
    <source>
        <dbReference type="Google" id="ProtNLM"/>
    </source>
</evidence>
<comment type="caution">
    <text evidence="1">The sequence shown here is derived from an EMBL/GenBank/DDBJ whole genome shotgun (WGS) entry which is preliminary data.</text>
</comment>
<protein>
    <recommendedName>
        <fullName evidence="3">Protein phosphatase</fullName>
    </recommendedName>
</protein>
<dbReference type="SUPFAM" id="SSF81606">
    <property type="entry name" value="PP2C-like"/>
    <property type="match status" value="1"/>
</dbReference>
<evidence type="ECO:0000313" key="1">
    <source>
        <dbReference type="EMBL" id="CAH1208857.1"/>
    </source>
</evidence>
<name>A0ABM9CAU5_9BACL</name>